<dbReference type="InterPro" id="IPR001680">
    <property type="entry name" value="WD40_rpt"/>
</dbReference>
<dbReference type="AlphaFoldDB" id="A0A367K4Q1"/>
<feature type="repeat" description="WD" evidence="5">
    <location>
        <begin position="742"/>
        <end position="783"/>
    </location>
</feature>
<dbReference type="PROSITE" id="PS50082">
    <property type="entry name" value="WD_REPEATS_2"/>
    <property type="match status" value="9"/>
</dbReference>
<dbReference type="PANTHER" id="PTHR19854">
    <property type="entry name" value="TRANSDUCIN BETA-LIKE 3"/>
    <property type="match status" value="1"/>
</dbReference>
<accession>A0A367K4Q1</accession>
<protein>
    <submittedName>
        <fullName evidence="7">U3 small nucleolar RNA-associated protein 13</fullName>
    </submittedName>
</protein>
<dbReference type="PROSITE" id="PS50181">
    <property type="entry name" value="FBOX"/>
    <property type="match status" value="1"/>
</dbReference>
<proteinExistence type="predicted"/>
<dbReference type="PANTHER" id="PTHR19854:SF15">
    <property type="entry name" value="TRANSDUCIN BETA-LIKE PROTEIN 3"/>
    <property type="match status" value="1"/>
</dbReference>
<evidence type="ECO:0000256" key="5">
    <source>
        <dbReference type="PROSITE-ProRule" id="PRU00221"/>
    </source>
</evidence>
<keyword evidence="2 5" id="KW-0853">WD repeat</keyword>
<dbReference type="Pfam" id="PF00400">
    <property type="entry name" value="WD40"/>
    <property type="match status" value="9"/>
</dbReference>
<dbReference type="SMART" id="SM00320">
    <property type="entry name" value="WD40"/>
    <property type="match status" value="12"/>
</dbReference>
<feature type="repeat" description="WD" evidence="5">
    <location>
        <begin position="596"/>
        <end position="637"/>
    </location>
</feature>
<dbReference type="PROSITE" id="PS00678">
    <property type="entry name" value="WD_REPEATS_1"/>
    <property type="match status" value="3"/>
</dbReference>
<dbReference type="GO" id="GO:0030686">
    <property type="term" value="C:90S preribosome"/>
    <property type="evidence" value="ECO:0007669"/>
    <property type="project" value="TreeGrafter"/>
</dbReference>
<feature type="repeat" description="WD" evidence="5">
    <location>
        <begin position="646"/>
        <end position="681"/>
    </location>
</feature>
<dbReference type="InterPro" id="IPR001810">
    <property type="entry name" value="F-box_dom"/>
</dbReference>
<keyword evidence="4" id="KW-0539">Nucleus</keyword>
<reference evidence="7 8" key="1">
    <citation type="journal article" date="2018" name="G3 (Bethesda)">
        <title>Phylogenetic and Phylogenomic Definition of Rhizopus Species.</title>
        <authorList>
            <person name="Gryganskyi A.P."/>
            <person name="Golan J."/>
            <person name="Dolatabadi S."/>
            <person name="Mondo S."/>
            <person name="Robb S."/>
            <person name="Idnurm A."/>
            <person name="Muszewska A."/>
            <person name="Steczkiewicz K."/>
            <person name="Masonjones S."/>
            <person name="Liao H.L."/>
            <person name="Gajdeczka M.T."/>
            <person name="Anike F."/>
            <person name="Vuek A."/>
            <person name="Anishchenko I.M."/>
            <person name="Voigt K."/>
            <person name="de Hoog G.S."/>
            <person name="Smith M.E."/>
            <person name="Heitman J."/>
            <person name="Vilgalys R."/>
            <person name="Stajich J.E."/>
        </authorList>
    </citation>
    <scope>NUCLEOTIDE SEQUENCE [LARGE SCALE GENOMIC DNA]</scope>
    <source>
        <strain evidence="7 8">CBS 357.93</strain>
    </source>
</reference>
<evidence type="ECO:0000313" key="7">
    <source>
        <dbReference type="EMBL" id="RCH97126.1"/>
    </source>
</evidence>
<evidence type="ECO:0000313" key="8">
    <source>
        <dbReference type="Proteomes" id="UP000252139"/>
    </source>
</evidence>
<dbReference type="Pfam" id="PF08625">
    <property type="entry name" value="Utp13"/>
    <property type="match status" value="1"/>
</dbReference>
<dbReference type="SUPFAM" id="SSF50978">
    <property type="entry name" value="WD40 repeat-like"/>
    <property type="match status" value="2"/>
</dbReference>
<gene>
    <name evidence="7" type="primary">UTP13_1</name>
    <name evidence="7" type="ORF">CU097_012094</name>
</gene>
<evidence type="ECO:0000259" key="6">
    <source>
        <dbReference type="PROSITE" id="PS50181"/>
    </source>
</evidence>
<dbReference type="Gene3D" id="2.130.10.10">
    <property type="entry name" value="YVTN repeat-like/Quinoprotein amine dehydrogenase"/>
    <property type="match status" value="4"/>
</dbReference>
<dbReference type="OrthoDB" id="5414888at2759"/>
<dbReference type="EMBL" id="PJQL01000305">
    <property type="protein sequence ID" value="RCH97126.1"/>
    <property type="molecule type" value="Genomic_DNA"/>
</dbReference>
<dbReference type="GO" id="GO:0032040">
    <property type="term" value="C:small-subunit processome"/>
    <property type="evidence" value="ECO:0007669"/>
    <property type="project" value="InterPro"/>
</dbReference>
<dbReference type="STRING" id="86630.A0A367K4Q1"/>
<dbReference type="Proteomes" id="UP000252139">
    <property type="component" value="Unassembled WGS sequence"/>
</dbReference>
<feature type="repeat" description="WD" evidence="5">
    <location>
        <begin position="411"/>
        <end position="452"/>
    </location>
</feature>
<dbReference type="Pfam" id="PF12937">
    <property type="entry name" value="F-box-like"/>
    <property type="match status" value="1"/>
</dbReference>
<feature type="repeat" description="WD" evidence="5">
    <location>
        <begin position="367"/>
        <end position="410"/>
    </location>
</feature>
<dbReference type="InterPro" id="IPR013934">
    <property type="entry name" value="Utp13_C"/>
</dbReference>
<comment type="caution">
    <text evidence="7">The sequence shown here is derived from an EMBL/GenBank/DDBJ whole genome shotgun (WGS) entry which is preliminary data.</text>
</comment>
<evidence type="ECO:0000256" key="1">
    <source>
        <dbReference type="ARBA" id="ARBA00004604"/>
    </source>
</evidence>
<name>A0A367K4Q1_RHIAZ</name>
<feature type="domain" description="F-box" evidence="6">
    <location>
        <begin position="1"/>
        <end position="58"/>
    </location>
</feature>
<dbReference type="GO" id="GO:0000480">
    <property type="term" value="P:endonucleolytic cleavage in 5'-ETS of tricistronic rRNA transcript (SSU-rRNA, 5.8S rRNA, LSU-rRNA)"/>
    <property type="evidence" value="ECO:0007669"/>
    <property type="project" value="TreeGrafter"/>
</dbReference>
<organism evidence="7 8">
    <name type="scientific">Rhizopus azygosporus</name>
    <name type="common">Rhizopus microsporus var. azygosporus</name>
    <dbReference type="NCBI Taxonomy" id="86630"/>
    <lineage>
        <taxon>Eukaryota</taxon>
        <taxon>Fungi</taxon>
        <taxon>Fungi incertae sedis</taxon>
        <taxon>Mucoromycota</taxon>
        <taxon>Mucoromycotina</taxon>
        <taxon>Mucoromycetes</taxon>
        <taxon>Mucorales</taxon>
        <taxon>Mucorineae</taxon>
        <taxon>Rhizopodaceae</taxon>
        <taxon>Rhizopus</taxon>
    </lineage>
</organism>
<feature type="repeat" description="WD" evidence="5">
    <location>
        <begin position="784"/>
        <end position="825"/>
    </location>
</feature>
<dbReference type="PRINTS" id="PR00320">
    <property type="entry name" value="GPROTEINBRPT"/>
</dbReference>
<dbReference type="GO" id="GO:0034511">
    <property type="term" value="F:U3 snoRNA binding"/>
    <property type="evidence" value="ECO:0007669"/>
    <property type="project" value="TreeGrafter"/>
</dbReference>
<sequence length="976" mass="110851">MPGFNEIPSEILQKIFTYVQKSDEYKKSWMVQYQLVCKGWNQVAKTWLYSLIDLYDDTDMERFLHCMKNSSAGHLTRTICLSTRYRKYEAAELYMNELAEACPNVERVKGAIGNYDSWRTIATAASKHWPHIKELINPFDLTERHNYFDCYNTLISLFRHSLTQIYLPPEHPSTPIMKELCQRLPEFSNLTHLIIDKMEAIWSLIDYDEIIQLCPNLTSLSKVGHLLVTCVSCRHFKSIKTIESIYNGGKVEITQDSKYLISTLSEDIIVTELATGKQVHQLEGDTELVTTMAVKPNGKHLVSASRSLFIRIWELEKGECVRTFKAHDSAPVIVMDIDETSTLVATGFADGSIKVWDIDKGYCTHNFKGHGGVISALKFHKHEGKWYLASGAVDCQVRIWDLQSRNSVAVLKSHVSVIRGLDFSADGQYLISGSRDKVVNVWDWRAKQLRATYPIFETIETVGFVEKNEEVTAKFGSEYAQSDIFYTAGDSGLVKLWDMKTGKLIKAQEPEKNSQHTITDVVYIKSARVLAVVTNDQNILIYSLEQQLERVKQIVGYNDEVVDVAYVGEDETYLAAATNSAQLRIYNVDTQDCDLLYGHTDMIISLDRSRDGTLLVTASKDKTARLWKIDTTQEDHKKKYMPAGVCIGHTESVGAVALSRKSKTFMITGSQDRTIKYWNLREMDLDNPDENFKPKSLYTHQAHDKDINTICVAPNDKFFATGSQDKTAKLWNVDTGELVGTMKGHKRGVWCARFSPVDQVLATSSGDKTVKIWNLKDFTCLKTFEGHTNSVLRVEFLTAGMQLVSAASDGLVKVWTIKTNECAATLDNHTEKVEQELQNFMRKKDYLNAILLALSLEQPYRLLHLFKEVSESRPEGDQSITGSENVDKILAELSIENIEKMLKYIRDWNTNAKHSDVAQTVLNAILMSRSAEEIVEIPSAKEIIDGLLPYTDRHYQRIDDLITQSFIIDYTLQAQQ</sequence>
<feature type="repeat" description="WD" evidence="5">
    <location>
        <begin position="282"/>
        <end position="323"/>
    </location>
</feature>
<dbReference type="InterPro" id="IPR019775">
    <property type="entry name" value="WD40_repeat_CS"/>
</dbReference>
<dbReference type="PROSITE" id="PS50294">
    <property type="entry name" value="WD_REPEATS_REGION"/>
    <property type="match status" value="8"/>
</dbReference>
<evidence type="ECO:0000256" key="4">
    <source>
        <dbReference type="ARBA" id="ARBA00023242"/>
    </source>
</evidence>
<dbReference type="GO" id="GO:0000472">
    <property type="term" value="P:endonucleolytic cleavage to generate mature 5'-end of SSU-rRNA from (SSU-rRNA, 5.8S rRNA, LSU-rRNA)"/>
    <property type="evidence" value="ECO:0007669"/>
    <property type="project" value="TreeGrafter"/>
</dbReference>
<dbReference type="CDD" id="cd00200">
    <property type="entry name" value="WD40"/>
    <property type="match status" value="2"/>
</dbReference>
<dbReference type="InterPro" id="IPR015943">
    <property type="entry name" value="WD40/YVTN_repeat-like_dom_sf"/>
</dbReference>
<comment type="subcellular location">
    <subcellularLocation>
        <location evidence="1">Nucleus</location>
        <location evidence="1">Nucleolus</location>
    </subcellularLocation>
</comment>
<evidence type="ECO:0000256" key="3">
    <source>
        <dbReference type="ARBA" id="ARBA00022737"/>
    </source>
</evidence>
<keyword evidence="8" id="KW-1185">Reference proteome</keyword>
<dbReference type="InterPro" id="IPR036322">
    <property type="entry name" value="WD40_repeat_dom_sf"/>
</dbReference>
<keyword evidence="3" id="KW-0677">Repeat</keyword>
<feature type="repeat" description="WD" evidence="5">
    <location>
        <begin position="700"/>
        <end position="741"/>
    </location>
</feature>
<evidence type="ECO:0000256" key="2">
    <source>
        <dbReference type="ARBA" id="ARBA00022574"/>
    </source>
</evidence>
<feature type="repeat" description="WD" evidence="5">
    <location>
        <begin position="325"/>
        <end position="366"/>
    </location>
</feature>
<dbReference type="InterPro" id="IPR020472">
    <property type="entry name" value="WD40_PAC1"/>
</dbReference>